<dbReference type="InterPro" id="IPR013196">
    <property type="entry name" value="HTH_11"/>
</dbReference>
<dbReference type="GO" id="GO:0003677">
    <property type="term" value="F:DNA binding"/>
    <property type="evidence" value="ECO:0007669"/>
    <property type="project" value="UniProtKB-KW"/>
</dbReference>
<dbReference type="InterPro" id="IPR051534">
    <property type="entry name" value="CBASS_pafABC_assoc_protein"/>
</dbReference>
<evidence type="ECO:0000313" key="5">
    <source>
        <dbReference type="Proteomes" id="UP000243333"/>
    </source>
</evidence>
<dbReference type="PANTHER" id="PTHR34580">
    <property type="match status" value="1"/>
</dbReference>
<dbReference type="PANTHER" id="PTHR34580:SF1">
    <property type="entry name" value="PROTEIN PAFC"/>
    <property type="match status" value="1"/>
</dbReference>
<dbReference type="PIRSF" id="PIRSF016838">
    <property type="entry name" value="PafC"/>
    <property type="match status" value="1"/>
</dbReference>
<keyword evidence="4" id="KW-0238">DNA-binding</keyword>
<dbReference type="PROSITE" id="PS52050">
    <property type="entry name" value="WYL"/>
    <property type="match status" value="1"/>
</dbReference>
<keyword evidence="5" id="KW-1185">Reference proteome</keyword>
<dbReference type="AlphaFoldDB" id="A0A1G7PCH1"/>
<feature type="domain" description="Helix-turn-helix type 11" evidence="1">
    <location>
        <begin position="11"/>
        <end position="56"/>
    </location>
</feature>
<dbReference type="SUPFAM" id="SSF46785">
    <property type="entry name" value="Winged helix' DNA-binding domain"/>
    <property type="match status" value="1"/>
</dbReference>
<dbReference type="OrthoDB" id="9772503at2"/>
<protein>
    <submittedName>
        <fullName evidence="4">Predicted DNA-binding transcriptional regulator YafY, contains an HTH and WYL domains</fullName>
    </submittedName>
</protein>
<dbReference type="Pfam" id="PF25583">
    <property type="entry name" value="WCX"/>
    <property type="match status" value="1"/>
</dbReference>
<name>A0A1G7PCH1_9FIRM</name>
<dbReference type="InterPro" id="IPR036390">
    <property type="entry name" value="WH_DNA-bd_sf"/>
</dbReference>
<proteinExistence type="predicted"/>
<evidence type="ECO:0000259" key="3">
    <source>
        <dbReference type="Pfam" id="PF25583"/>
    </source>
</evidence>
<feature type="domain" description="WCX" evidence="3">
    <location>
        <begin position="238"/>
        <end position="314"/>
    </location>
</feature>
<sequence length="320" mass="37051">MDLPRSEKLLRLLKIISLIEHRQGATIETLVGECGVCQRTIYRDIRALAESGLPVYYDSATRRYRFTRQVFLRPLTFTVDEASALLQCLDGFDHHTFPLANALRSAQDKVLACLPSERKEEVRRLRTVIDIRFDAPYQVSIATFTTLEKAINDQRRLHIVYYTKTRDAITERDVDPYVIVYRDKAWYLIAYCHLRQAVKLFRVDRILELSVLPASFTRPEFSVEDFFAGSWHIGQGEPLTVLLKFAPAAAKWVKDAVFHPTPQLREESNGMLWFEVTVNGDWEITRWILSFGPEVEVVSPGWLRQKVATLLRDAVQIYDK</sequence>
<reference evidence="5" key="1">
    <citation type="submission" date="2016-10" db="EMBL/GenBank/DDBJ databases">
        <authorList>
            <person name="Varghese N."/>
            <person name="Submissions S."/>
        </authorList>
    </citation>
    <scope>NUCLEOTIDE SEQUENCE [LARGE SCALE GENOMIC DNA]</scope>
    <source>
        <strain evidence="5">DSM 23256</strain>
    </source>
</reference>
<gene>
    <name evidence="4" type="ORF">SAMN05660235_02911</name>
</gene>
<dbReference type="STRING" id="1123285.SAMN05660235_02911"/>
<dbReference type="Pfam" id="PF13280">
    <property type="entry name" value="WYL"/>
    <property type="match status" value="1"/>
</dbReference>
<organism evidence="4 5">
    <name type="scientific">Sporolituus thermophilus DSM 23256</name>
    <dbReference type="NCBI Taxonomy" id="1123285"/>
    <lineage>
        <taxon>Bacteria</taxon>
        <taxon>Bacillati</taxon>
        <taxon>Bacillota</taxon>
        <taxon>Negativicutes</taxon>
        <taxon>Selenomonadales</taxon>
        <taxon>Sporomusaceae</taxon>
        <taxon>Sporolituus</taxon>
    </lineage>
</organism>
<accession>A0A1G7PCH1</accession>
<evidence type="ECO:0000259" key="1">
    <source>
        <dbReference type="Pfam" id="PF08279"/>
    </source>
</evidence>
<dbReference type="InterPro" id="IPR026881">
    <property type="entry name" value="WYL_dom"/>
</dbReference>
<dbReference type="Proteomes" id="UP000243333">
    <property type="component" value="Unassembled WGS sequence"/>
</dbReference>
<dbReference type="EMBL" id="FNBU01000035">
    <property type="protein sequence ID" value="SDF84002.1"/>
    <property type="molecule type" value="Genomic_DNA"/>
</dbReference>
<dbReference type="Pfam" id="PF08279">
    <property type="entry name" value="HTH_11"/>
    <property type="match status" value="1"/>
</dbReference>
<dbReference type="InterPro" id="IPR036388">
    <property type="entry name" value="WH-like_DNA-bd_sf"/>
</dbReference>
<dbReference type="Gene3D" id="1.10.10.10">
    <property type="entry name" value="Winged helix-like DNA-binding domain superfamily/Winged helix DNA-binding domain"/>
    <property type="match status" value="1"/>
</dbReference>
<dbReference type="InterPro" id="IPR028349">
    <property type="entry name" value="PafC-like"/>
</dbReference>
<evidence type="ECO:0000313" key="4">
    <source>
        <dbReference type="EMBL" id="SDF84002.1"/>
    </source>
</evidence>
<dbReference type="InterPro" id="IPR057727">
    <property type="entry name" value="WCX_dom"/>
</dbReference>
<feature type="domain" description="WYL" evidence="2">
    <location>
        <begin position="143"/>
        <end position="210"/>
    </location>
</feature>
<evidence type="ECO:0000259" key="2">
    <source>
        <dbReference type="Pfam" id="PF13280"/>
    </source>
</evidence>